<feature type="domain" description="Importin N-terminal" evidence="7">
    <location>
        <begin position="45"/>
        <end position="111"/>
    </location>
</feature>
<dbReference type="GO" id="GO:0000056">
    <property type="term" value="P:ribosomal small subunit export from nucleus"/>
    <property type="evidence" value="ECO:0007669"/>
    <property type="project" value="TreeGrafter"/>
</dbReference>
<dbReference type="InterPro" id="IPR016024">
    <property type="entry name" value="ARM-type_fold"/>
</dbReference>
<dbReference type="Pfam" id="PF08767">
    <property type="entry name" value="CRM1_C"/>
    <property type="match status" value="1"/>
</dbReference>
<dbReference type="PROSITE" id="PS50166">
    <property type="entry name" value="IMPORTIN_B_NT"/>
    <property type="match status" value="1"/>
</dbReference>
<sequence length="1082" mass="124127">MTMMTIAALQKAAESLLSSEKTDVPLLDQVVNVMNRSTGETQQLASKILTELKEQEGSWMRVDGILQFSQLMQTKYYALQILESLIQTRWKTLPREQCEGIKSFIVELVIKISSEEITDPQVKTYLQKLNLVLVQIVKQEWPKHWPTFMKDIVGASKVNDNLCLNNMIVLRLLSEEVFDFDAEMTQAKAHHLKKTFCGEFQAVFTLCHAVMETSENAALVEATLQTLYRFLSWIPVGYIFETNIIDLLTQKFLGVQMFRCVTVQCLTEIAALSVVQMERNEGYIERVISMLKHSMLQVMAIIDPSVDLAEAYKRGTDADQKFIANLAQYLGTFLKENAQIVEVLDETEANTDLKRAHQMALRYLLKISMVEDVEIFKVCLDYWNWLCAELYREFPFQIDRPLIGSFPPLNRTPQEPPRRALYSSVLSDLRLVMISRMAKPEEMLVVQNEQGEVVRELIKDTDSITLYKTMRETLVYLTHLDCKDTEIKMTEKLQNQVNGREWSWKNLNTLCWAIGSISGAMMEDDEKRFLVTVIRDLLGLCEQKRGKDNKSVIASNIMYVVGQYPRFLRAHWKFLKTVINKLFEFMHETHEGVQDMACDTFIKVAHKCRRHFVVIQAGETNPFIDDILGGLSSIICDLSPPQVHVFYEAVGCLISAQNDPPIRESLIERLMQLPNSIWEEIILHASMDINVMKDREVVKNIANILKTNVAACRSIGSPFICQLSKIYLDMANVYKVTSGNISTAVVENGEEVLRQPLIKSMRAVKREILTLISTWVAKAEDTSVVLESFVPPLFDAVLFDYQRNCPAAREPKVLSLLSIIVTQLHSSINCEVIRILDAVFTCTLEMINRDMEQYPEHRINFFKLLQALNHECFDVFVALPPELFRLIVDAVVWAFKHSMRNVAEIGLDILKDMLSQFATYPDRVKAQAFYKTFYMEILVHVLSVVTDRNQIKIAGFSYYADILCALFNTAEFAIGEPLNPPQSNVDYIYQQISETFAQAFPNLTQDQIRVTIKGFFSFNKDTAKMKNHLRDFLVQIKEQIGEDTSDLFIEEREQEIQNAQNAKNEVPGMMNPNDINDDDLMK</sequence>
<dbReference type="InterPro" id="IPR011989">
    <property type="entry name" value="ARM-like"/>
</dbReference>
<dbReference type="GO" id="GO:0000055">
    <property type="term" value="P:ribosomal large subunit export from nucleus"/>
    <property type="evidence" value="ECO:0007669"/>
    <property type="project" value="TreeGrafter"/>
</dbReference>
<dbReference type="GO" id="GO:0005737">
    <property type="term" value="C:cytoplasm"/>
    <property type="evidence" value="ECO:0007669"/>
    <property type="project" value="TreeGrafter"/>
</dbReference>
<keyword evidence="5" id="KW-0539">Nucleus</keyword>
<dbReference type="InterPro" id="IPR014877">
    <property type="entry name" value="XPO1_C_dom"/>
</dbReference>
<dbReference type="Pfam" id="PF08389">
    <property type="entry name" value="Xpo1"/>
    <property type="match status" value="1"/>
</dbReference>
<evidence type="ECO:0000256" key="4">
    <source>
        <dbReference type="ARBA" id="ARBA00022927"/>
    </source>
</evidence>
<evidence type="ECO:0000259" key="7">
    <source>
        <dbReference type="PROSITE" id="PS50166"/>
    </source>
</evidence>
<dbReference type="SMART" id="SM00913">
    <property type="entry name" value="IBN_N"/>
    <property type="match status" value="1"/>
</dbReference>
<dbReference type="PANTHER" id="PTHR11223">
    <property type="entry name" value="EXPORTIN 1/5"/>
    <property type="match status" value="1"/>
</dbReference>
<dbReference type="InterPro" id="IPR041235">
    <property type="entry name" value="Exp1_repeat_2"/>
</dbReference>
<accession>A0A0B2UQZ9</accession>
<dbReference type="Gene3D" id="1.25.10.10">
    <property type="entry name" value="Leucine-rich Repeat Variant"/>
    <property type="match status" value="1"/>
</dbReference>
<dbReference type="OrthoDB" id="27218at2759"/>
<organism evidence="8 9">
    <name type="scientific">Toxocara canis</name>
    <name type="common">Canine roundworm</name>
    <dbReference type="NCBI Taxonomy" id="6265"/>
    <lineage>
        <taxon>Eukaryota</taxon>
        <taxon>Metazoa</taxon>
        <taxon>Ecdysozoa</taxon>
        <taxon>Nematoda</taxon>
        <taxon>Chromadorea</taxon>
        <taxon>Rhabditida</taxon>
        <taxon>Spirurina</taxon>
        <taxon>Ascaridomorpha</taxon>
        <taxon>Ascaridoidea</taxon>
        <taxon>Toxocaridae</taxon>
        <taxon>Toxocara</taxon>
    </lineage>
</organism>
<dbReference type="GO" id="GO:0005634">
    <property type="term" value="C:nucleus"/>
    <property type="evidence" value="ECO:0007669"/>
    <property type="project" value="UniProtKB-SubCell"/>
</dbReference>
<evidence type="ECO:0000313" key="9">
    <source>
        <dbReference type="Proteomes" id="UP000031036"/>
    </source>
</evidence>
<dbReference type="STRING" id="6265.A0A0B2UQZ9"/>
<dbReference type="InterPro" id="IPR045065">
    <property type="entry name" value="XPO1/5"/>
</dbReference>
<dbReference type="SUPFAM" id="SSF48371">
    <property type="entry name" value="ARM repeat"/>
    <property type="match status" value="2"/>
</dbReference>
<comment type="caution">
    <text evidence="8">The sequence shown here is derived from an EMBL/GenBank/DDBJ whole genome shotgun (WGS) entry which is preliminary data.</text>
</comment>
<evidence type="ECO:0000256" key="1">
    <source>
        <dbReference type="ARBA" id="ARBA00004123"/>
    </source>
</evidence>
<evidence type="ECO:0000256" key="6">
    <source>
        <dbReference type="SAM" id="MobiDB-lite"/>
    </source>
</evidence>
<dbReference type="OMA" id="WAFKHNN"/>
<evidence type="ECO:0000256" key="3">
    <source>
        <dbReference type="ARBA" id="ARBA00022448"/>
    </source>
</evidence>
<evidence type="ECO:0000256" key="5">
    <source>
        <dbReference type="ARBA" id="ARBA00023242"/>
    </source>
</evidence>
<dbReference type="Pfam" id="PF18784">
    <property type="entry name" value="CRM1_repeat_2"/>
    <property type="match status" value="1"/>
</dbReference>
<dbReference type="GO" id="GO:0031267">
    <property type="term" value="F:small GTPase binding"/>
    <property type="evidence" value="ECO:0007669"/>
    <property type="project" value="InterPro"/>
</dbReference>
<feature type="region of interest" description="Disordered" evidence="6">
    <location>
        <begin position="1060"/>
        <end position="1082"/>
    </location>
</feature>
<evidence type="ECO:0000313" key="8">
    <source>
        <dbReference type="EMBL" id="KHN73426.1"/>
    </source>
</evidence>
<dbReference type="PANTHER" id="PTHR11223:SF2">
    <property type="entry name" value="EXPORTIN-1"/>
    <property type="match status" value="1"/>
</dbReference>
<keyword evidence="4" id="KW-0653">Protein transport</keyword>
<protein>
    <submittedName>
        <fullName evidence="8">Exportin-1</fullName>
    </submittedName>
</protein>
<comment type="subcellular location">
    <subcellularLocation>
        <location evidence="1">Nucleus</location>
    </subcellularLocation>
</comment>
<dbReference type="Proteomes" id="UP000031036">
    <property type="component" value="Unassembled WGS sequence"/>
</dbReference>
<gene>
    <name evidence="8" type="primary">Xpo1</name>
    <name evidence="8" type="ORF">Tcan_03025</name>
</gene>
<dbReference type="Pfam" id="PF18777">
    <property type="entry name" value="CRM1_repeat"/>
    <property type="match status" value="1"/>
</dbReference>
<comment type="similarity">
    <text evidence="2">Belongs to the exportin family.</text>
</comment>
<dbReference type="InterPro" id="IPR001494">
    <property type="entry name" value="Importin-beta_N"/>
</dbReference>
<evidence type="ECO:0000256" key="2">
    <source>
        <dbReference type="ARBA" id="ARBA00009466"/>
    </source>
</evidence>
<name>A0A0B2UQZ9_TOXCA</name>
<reference evidence="8 9" key="1">
    <citation type="submission" date="2014-11" db="EMBL/GenBank/DDBJ databases">
        <title>Genetic blueprint of the zoonotic pathogen Toxocara canis.</title>
        <authorList>
            <person name="Zhu X.-Q."/>
            <person name="Korhonen P.K."/>
            <person name="Cai H."/>
            <person name="Young N.D."/>
            <person name="Nejsum P."/>
            <person name="von Samson-Himmelstjerna G."/>
            <person name="Boag P.R."/>
            <person name="Tan P."/>
            <person name="Li Q."/>
            <person name="Min J."/>
            <person name="Yang Y."/>
            <person name="Wang X."/>
            <person name="Fang X."/>
            <person name="Hall R.S."/>
            <person name="Hofmann A."/>
            <person name="Sternberg P.W."/>
            <person name="Jex A.R."/>
            <person name="Gasser R.B."/>
        </authorList>
    </citation>
    <scope>NUCLEOTIDE SEQUENCE [LARGE SCALE GENOMIC DNA]</scope>
    <source>
        <strain evidence="8">PN_DK_2014</strain>
    </source>
</reference>
<dbReference type="SMART" id="SM01102">
    <property type="entry name" value="CRM1_C"/>
    <property type="match status" value="1"/>
</dbReference>
<dbReference type="InterPro" id="IPR040485">
    <property type="entry name" value="XPO1_repeat_3"/>
</dbReference>
<dbReference type="EMBL" id="JPKZ01003110">
    <property type="protein sequence ID" value="KHN73426.1"/>
    <property type="molecule type" value="Genomic_DNA"/>
</dbReference>
<dbReference type="FunFam" id="1.25.10.10:FF:000022">
    <property type="entry name" value="protein EXPORTIN 1A"/>
    <property type="match status" value="1"/>
</dbReference>
<dbReference type="InterPro" id="IPR013598">
    <property type="entry name" value="Exportin-1/Importin-b-like"/>
</dbReference>
<dbReference type="AlphaFoldDB" id="A0A0B2UQZ9"/>
<dbReference type="GO" id="GO:0006611">
    <property type="term" value="P:protein export from nucleus"/>
    <property type="evidence" value="ECO:0007669"/>
    <property type="project" value="InterPro"/>
</dbReference>
<proteinExistence type="inferred from homology"/>
<dbReference type="GO" id="GO:0005049">
    <property type="term" value="F:nuclear export signal receptor activity"/>
    <property type="evidence" value="ECO:0007669"/>
    <property type="project" value="InterPro"/>
</dbReference>
<keyword evidence="9" id="KW-1185">Reference proteome</keyword>
<dbReference type="Pfam" id="PF03810">
    <property type="entry name" value="IBN_N"/>
    <property type="match status" value="1"/>
</dbReference>
<dbReference type="Pfam" id="PF18787">
    <property type="entry name" value="CRM1_repeat_3"/>
    <property type="match status" value="1"/>
</dbReference>
<keyword evidence="3" id="KW-0813">Transport</keyword>
<dbReference type="InterPro" id="IPR041123">
    <property type="entry name" value="CRM1_repeat"/>
</dbReference>